<accession>A0AAV2J743</accession>
<dbReference type="SMART" id="SM00144">
    <property type="entry name" value="PI3K_rbd"/>
    <property type="match status" value="1"/>
</dbReference>
<feature type="domain" description="PI3K-RBD" evidence="2">
    <location>
        <begin position="166"/>
        <end position="258"/>
    </location>
</feature>
<evidence type="ECO:0000313" key="4">
    <source>
        <dbReference type="Proteomes" id="UP001497482"/>
    </source>
</evidence>
<proteinExistence type="predicted"/>
<gene>
    <name evidence="3" type="ORF">KC01_LOCUS3761</name>
</gene>
<evidence type="ECO:0000313" key="3">
    <source>
        <dbReference type="EMBL" id="CAL1571662.1"/>
    </source>
</evidence>
<evidence type="ECO:0000259" key="2">
    <source>
        <dbReference type="PROSITE" id="PS51546"/>
    </source>
</evidence>
<dbReference type="EMBL" id="OZ035832">
    <property type="protein sequence ID" value="CAL1571662.1"/>
    <property type="molecule type" value="Genomic_DNA"/>
</dbReference>
<dbReference type="InterPro" id="IPR000341">
    <property type="entry name" value="PI3K_Ras-bd_dom"/>
</dbReference>
<sequence length="309" mass="34830">MSAFLPTDYMSEVEEKLRLMVQKPDQCLRDFAYDYRALCLKWKPDIREEELVRRILNNVNPKFAGCLRGTVTTVAELVKVGSMVEKDCTGAKEYWQKVQASSEKVGRRPVEKKTFPPKPMAGVSIVQQPGQTDTKPELLLVPIAIRGLKGPLERLIHQPPSPDQQQSYDLVERQHKLNEEDSASLKVPPSCTPSELMAVALRKWLSTHGPEDEASRGQYFLRISHCLEFLCGDHPLIQYKYIRTCVQAKEAPHLTLIHSSSIQELFDKEICAIGAVLSRKTCPLPLPLPPKRRGPSPNSTHMNSLTPPT</sequence>
<reference evidence="3 4" key="1">
    <citation type="submission" date="2024-04" db="EMBL/GenBank/DDBJ databases">
        <authorList>
            <person name="Waldvogel A.-M."/>
            <person name="Schoenle A."/>
        </authorList>
    </citation>
    <scope>NUCLEOTIDE SEQUENCE [LARGE SCALE GENOMIC DNA]</scope>
</reference>
<keyword evidence="4" id="KW-1185">Reference proteome</keyword>
<feature type="region of interest" description="Disordered" evidence="1">
    <location>
        <begin position="106"/>
        <end position="129"/>
    </location>
</feature>
<dbReference type="Proteomes" id="UP001497482">
    <property type="component" value="Chromosome 10"/>
</dbReference>
<name>A0AAV2J743_KNICA</name>
<dbReference type="InterPro" id="IPR029071">
    <property type="entry name" value="Ubiquitin-like_domsf"/>
</dbReference>
<dbReference type="PROSITE" id="PS51546">
    <property type="entry name" value="PI3K_RBD"/>
    <property type="match status" value="1"/>
</dbReference>
<feature type="region of interest" description="Disordered" evidence="1">
    <location>
        <begin position="287"/>
        <end position="309"/>
    </location>
</feature>
<dbReference type="Pfam" id="PF00794">
    <property type="entry name" value="PI3K_rbd"/>
    <property type="match status" value="1"/>
</dbReference>
<dbReference type="Gene3D" id="3.10.20.770">
    <property type="match status" value="1"/>
</dbReference>
<dbReference type="AlphaFoldDB" id="A0AAV2J743"/>
<evidence type="ECO:0000256" key="1">
    <source>
        <dbReference type="SAM" id="MobiDB-lite"/>
    </source>
</evidence>
<feature type="compositionally biased region" description="Polar residues" evidence="1">
    <location>
        <begin position="296"/>
        <end position="309"/>
    </location>
</feature>
<protein>
    <recommendedName>
        <fullName evidence="2">PI3K-RBD domain-containing protein</fullName>
    </recommendedName>
</protein>
<organism evidence="3 4">
    <name type="scientific">Knipowitschia caucasica</name>
    <name type="common">Caucasian dwarf goby</name>
    <name type="synonym">Pomatoschistus caucasicus</name>
    <dbReference type="NCBI Taxonomy" id="637954"/>
    <lineage>
        <taxon>Eukaryota</taxon>
        <taxon>Metazoa</taxon>
        <taxon>Chordata</taxon>
        <taxon>Craniata</taxon>
        <taxon>Vertebrata</taxon>
        <taxon>Euteleostomi</taxon>
        <taxon>Actinopterygii</taxon>
        <taxon>Neopterygii</taxon>
        <taxon>Teleostei</taxon>
        <taxon>Neoteleostei</taxon>
        <taxon>Acanthomorphata</taxon>
        <taxon>Gobiaria</taxon>
        <taxon>Gobiiformes</taxon>
        <taxon>Gobioidei</taxon>
        <taxon>Gobiidae</taxon>
        <taxon>Gobiinae</taxon>
        <taxon>Knipowitschia</taxon>
    </lineage>
</organism>
<dbReference type="SUPFAM" id="SSF54236">
    <property type="entry name" value="Ubiquitin-like"/>
    <property type="match status" value="1"/>
</dbReference>